<dbReference type="Proteomes" id="UP000321534">
    <property type="component" value="Unassembled WGS sequence"/>
</dbReference>
<gene>
    <name evidence="3" type="ORF">TAE01_02520</name>
</gene>
<keyword evidence="4" id="KW-1185">Reference proteome</keyword>
<protein>
    <submittedName>
        <fullName evidence="3">Uncharacterized protein</fullName>
    </submittedName>
</protein>
<reference evidence="3 4" key="1">
    <citation type="submission" date="2019-07" db="EMBL/GenBank/DDBJ databases">
        <title>Whole genome shotgun sequence of Terrabacter aerolatus NBRC 106305.</title>
        <authorList>
            <person name="Hosoyama A."/>
            <person name="Uohara A."/>
            <person name="Ohji S."/>
            <person name="Ichikawa N."/>
        </authorList>
    </citation>
    <scope>NUCLEOTIDE SEQUENCE [LARGE SCALE GENOMIC DNA]</scope>
    <source>
        <strain evidence="3 4">NBRC 106305</strain>
    </source>
</reference>
<evidence type="ECO:0000313" key="3">
    <source>
        <dbReference type="EMBL" id="GEO28442.1"/>
    </source>
</evidence>
<dbReference type="RefSeq" id="WP_147062572.1">
    <property type="nucleotide sequence ID" value="NZ_BAAARO010000025.1"/>
</dbReference>
<feature type="transmembrane region" description="Helical" evidence="2">
    <location>
        <begin position="103"/>
        <end position="122"/>
    </location>
</feature>
<evidence type="ECO:0000256" key="1">
    <source>
        <dbReference type="SAM" id="MobiDB-lite"/>
    </source>
</evidence>
<feature type="transmembrane region" description="Helical" evidence="2">
    <location>
        <begin position="70"/>
        <end position="91"/>
    </location>
</feature>
<dbReference type="OrthoDB" id="4871475at2"/>
<organism evidence="3 4">
    <name type="scientific">Terrabacter aerolatus</name>
    <dbReference type="NCBI Taxonomy" id="422442"/>
    <lineage>
        <taxon>Bacteria</taxon>
        <taxon>Bacillati</taxon>
        <taxon>Actinomycetota</taxon>
        <taxon>Actinomycetes</taxon>
        <taxon>Micrococcales</taxon>
        <taxon>Intrasporangiaceae</taxon>
        <taxon>Terrabacter</taxon>
    </lineage>
</organism>
<comment type="caution">
    <text evidence="3">The sequence shown here is derived from an EMBL/GenBank/DDBJ whole genome shotgun (WGS) entry which is preliminary data.</text>
</comment>
<dbReference type="AlphaFoldDB" id="A0A512CW48"/>
<keyword evidence="2" id="KW-0472">Membrane</keyword>
<accession>A0A512CW48</accession>
<evidence type="ECO:0000313" key="4">
    <source>
        <dbReference type="Proteomes" id="UP000321534"/>
    </source>
</evidence>
<feature type="transmembrane region" description="Helical" evidence="2">
    <location>
        <begin position="29"/>
        <end position="50"/>
    </location>
</feature>
<sequence>MVDTSGPATPPGVPSAGEAPREPRPLTRAWISVALVPVFFLVAFAAAQGIYALTGYDPSAGATPPLWADLVAGVPALLILFLPCAGAVVYGRRAVREGARSGFVPMVLGAIVAVGGIVLVALQ</sequence>
<dbReference type="EMBL" id="BJYX01000001">
    <property type="protein sequence ID" value="GEO28442.1"/>
    <property type="molecule type" value="Genomic_DNA"/>
</dbReference>
<evidence type="ECO:0000256" key="2">
    <source>
        <dbReference type="SAM" id="Phobius"/>
    </source>
</evidence>
<keyword evidence="2" id="KW-1133">Transmembrane helix</keyword>
<feature type="region of interest" description="Disordered" evidence="1">
    <location>
        <begin position="1"/>
        <end position="22"/>
    </location>
</feature>
<keyword evidence="2" id="KW-0812">Transmembrane</keyword>
<proteinExistence type="predicted"/>
<name>A0A512CW48_9MICO</name>